<dbReference type="RefSeq" id="WP_045284699.1">
    <property type="nucleotide sequence ID" value="NZ_JAHTVS010000002.1"/>
</dbReference>
<dbReference type="Proteomes" id="UP000033352">
    <property type="component" value="Unassembled WGS sequence"/>
</dbReference>
<name>A0A0F1BFH6_9ENTR</name>
<evidence type="ECO:0000256" key="1">
    <source>
        <dbReference type="SAM" id="Phobius"/>
    </source>
</evidence>
<keyword evidence="1" id="KW-1133">Transmembrane helix</keyword>
<protein>
    <submittedName>
        <fullName evidence="2">Uncharacterized protein</fullName>
    </submittedName>
</protein>
<gene>
    <name evidence="2" type="ORF">SS37_03220</name>
</gene>
<feature type="transmembrane region" description="Helical" evidence="1">
    <location>
        <begin position="69"/>
        <end position="93"/>
    </location>
</feature>
<organism evidence="2 3">
    <name type="scientific">Enterobacter sichuanensis</name>
    <dbReference type="NCBI Taxonomy" id="2071710"/>
    <lineage>
        <taxon>Bacteria</taxon>
        <taxon>Pseudomonadati</taxon>
        <taxon>Pseudomonadota</taxon>
        <taxon>Gammaproteobacteria</taxon>
        <taxon>Enterobacterales</taxon>
        <taxon>Enterobacteriaceae</taxon>
        <taxon>Enterobacter</taxon>
        <taxon>Enterobacter cloacae complex</taxon>
    </lineage>
</organism>
<evidence type="ECO:0000313" key="2">
    <source>
        <dbReference type="EMBL" id="KJN31845.1"/>
    </source>
</evidence>
<reference evidence="2 3" key="1">
    <citation type="submission" date="2015-03" db="EMBL/GenBank/DDBJ databases">
        <authorList>
            <person name="McCorrison J."/>
            <person name="Sanka R."/>
            <person name="Adams M."/>
            <person name="Brinkac L."/>
            <person name="Nierman W."/>
            <person name="Sutton G."/>
            <person name="Nelson K."/>
            <person name="Kiedrowski L."/>
            <person name="Guerrero D."/>
            <person name="Bonomo R."/>
        </authorList>
    </citation>
    <scope>NUCLEOTIDE SEQUENCE [LARGE SCALE GENOMIC DNA]</scope>
    <source>
        <strain evidence="2 3">35699</strain>
    </source>
</reference>
<evidence type="ECO:0000313" key="3">
    <source>
        <dbReference type="Proteomes" id="UP000033352"/>
    </source>
</evidence>
<comment type="caution">
    <text evidence="2">The sequence shown here is derived from an EMBL/GenBank/DDBJ whole genome shotgun (WGS) entry which is preliminary data.</text>
</comment>
<sequence>MNVTDEDLLRSGFTLSDLQKIKNNVERYGGTPEEAVYDLARRFNTLLWVASVCFMFLIVLVVFSSPVRALAWGLAIIVGVSIMTLAQPPVLSYKSWRYRKIIRDFEKL</sequence>
<proteinExistence type="predicted"/>
<dbReference type="AlphaFoldDB" id="A0A0F1BFH6"/>
<accession>A0A0F1BFH6</accession>
<feature type="transmembrane region" description="Helical" evidence="1">
    <location>
        <begin position="45"/>
        <end position="63"/>
    </location>
</feature>
<keyword evidence="1" id="KW-0812">Transmembrane</keyword>
<dbReference type="PATRIC" id="fig|1619248.3.peg.3668"/>
<keyword evidence="1" id="KW-0472">Membrane</keyword>
<dbReference type="EMBL" id="JZYX01000005">
    <property type="protein sequence ID" value="KJN31845.1"/>
    <property type="molecule type" value="Genomic_DNA"/>
</dbReference>
<dbReference type="OrthoDB" id="6614711at2"/>